<accession>A0A0A9E4S4</accession>
<organism evidence="1">
    <name type="scientific">Arundo donax</name>
    <name type="common">Giant reed</name>
    <name type="synonym">Donax arundinaceus</name>
    <dbReference type="NCBI Taxonomy" id="35708"/>
    <lineage>
        <taxon>Eukaryota</taxon>
        <taxon>Viridiplantae</taxon>
        <taxon>Streptophyta</taxon>
        <taxon>Embryophyta</taxon>
        <taxon>Tracheophyta</taxon>
        <taxon>Spermatophyta</taxon>
        <taxon>Magnoliopsida</taxon>
        <taxon>Liliopsida</taxon>
        <taxon>Poales</taxon>
        <taxon>Poaceae</taxon>
        <taxon>PACMAD clade</taxon>
        <taxon>Arundinoideae</taxon>
        <taxon>Arundineae</taxon>
        <taxon>Arundo</taxon>
    </lineage>
</organism>
<reference evidence="1" key="1">
    <citation type="submission" date="2014-09" db="EMBL/GenBank/DDBJ databases">
        <authorList>
            <person name="Magalhaes I.L.F."/>
            <person name="Oliveira U."/>
            <person name="Santos F.R."/>
            <person name="Vidigal T.H.D.A."/>
            <person name="Brescovit A.D."/>
            <person name="Santos A.J."/>
        </authorList>
    </citation>
    <scope>NUCLEOTIDE SEQUENCE</scope>
    <source>
        <tissue evidence="1">Shoot tissue taken approximately 20 cm above the soil surface</tissue>
    </source>
</reference>
<name>A0A0A9E4S4_ARUDO</name>
<sequence>MRPPFGWYSAVSVAPVQCRCLLILIPLGSNSARSLVLARIMNRDQVGLASRNLEKRTHGATLSD</sequence>
<protein>
    <submittedName>
        <fullName evidence="1">Uncharacterized protein</fullName>
    </submittedName>
</protein>
<reference evidence="1" key="2">
    <citation type="journal article" date="2015" name="Data Brief">
        <title>Shoot transcriptome of the giant reed, Arundo donax.</title>
        <authorList>
            <person name="Barrero R.A."/>
            <person name="Guerrero F.D."/>
            <person name="Moolhuijzen P."/>
            <person name="Goolsby J.A."/>
            <person name="Tidwell J."/>
            <person name="Bellgard S.E."/>
            <person name="Bellgard M.I."/>
        </authorList>
    </citation>
    <scope>NUCLEOTIDE SEQUENCE</scope>
    <source>
        <tissue evidence="1">Shoot tissue taken approximately 20 cm above the soil surface</tissue>
    </source>
</reference>
<dbReference type="EMBL" id="GBRH01202121">
    <property type="protein sequence ID" value="JAD95774.1"/>
    <property type="molecule type" value="Transcribed_RNA"/>
</dbReference>
<proteinExistence type="predicted"/>
<evidence type="ECO:0000313" key="1">
    <source>
        <dbReference type="EMBL" id="JAD95774.1"/>
    </source>
</evidence>
<dbReference type="AlphaFoldDB" id="A0A0A9E4S4"/>